<dbReference type="InterPro" id="IPR036097">
    <property type="entry name" value="HisK_dim/P_sf"/>
</dbReference>
<dbReference type="PROSITE" id="PS50110">
    <property type="entry name" value="RESPONSE_REGULATORY"/>
    <property type="match status" value="1"/>
</dbReference>
<feature type="transmembrane region" description="Helical" evidence="14">
    <location>
        <begin position="346"/>
        <end position="369"/>
    </location>
</feature>
<dbReference type="SUPFAM" id="SSF47384">
    <property type="entry name" value="Homodimeric domain of signal transducing histidine kinase"/>
    <property type="match status" value="1"/>
</dbReference>
<evidence type="ECO:0000256" key="10">
    <source>
        <dbReference type="ARBA" id="ARBA00023012"/>
    </source>
</evidence>
<dbReference type="Gene3D" id="3.40.50.2300">
    <property type="match status" value="1"/>
</dbReference>
<comment type="catalytic activity">
    <reaction evidence="1">
        <text>ATP + protein L-histidine = ADP + protein N-phospho-L-histidine.</text>
        <dbReference type="EC" id="2.7.13.3"/>
    </reaction>
</comment>
<evidence type="ECO:0000313" key="19">
    <source>
        <dbReference type="Proteomes" id="UP001235849"/>
    </source>
</evidence>
<evidence type="ECO:0000259" key="17">
    <source>
        <dbReference type="PROSITE" id="PS50885"/>
    </source>
</evidence>
<dbReference type="RefSeq" id="WP_283766489.1">
    <property type="nucleotide sequence ID" value="NZ_JAQOSO010000043.1"/>
</dbReference>
<feature type="modified residue" description="4-aspartylphosphate" evidence="12">
    <location>
        <position position="763"/>
    </location>
</feature>
<evidence type="ECO:0000256" key="3">
    <source>
        <dbReference type="ARBA" id="ARBA00012438"/>
    </source>
</evidence>
<dbReference type="InterPro" id="IPR036457">
    <property type="entry name" value="PPM-type-like_dom_sf"/>
</dbReference>
<dbReference type="CDD" id="cd06225">
    <property type="entry name" value="HAMP"/>
    <property type="match status" value="1"/>
</dbReference>
<dbReference type="Pfam" id="PF00072">
    <property type="entry name" value="Response_reg"/>
    <property type="match status" value="1"/>
</dbReference>
<feature type="coiled-coil region" evidence="13">
    <location>
        <begin position="410"/>
        <end position="440"/>
    </location>
</feature>
<keyword evidence="13" id="KW-0175">Coiled coil</keyword>
<evidence type="ECO:0000256" key="6">
    <source>
        <dbReference type="ARBA" id="ARBA00022679"/>
    </source>
</evidence>
<dbReference type="InterPro" id="IPR004358">
    <property type="entry name" value="Sig_transdc_His_kin-like_C"/>
</dbReference>
<dbReference type="PRINTS" id="PR00344">
    <property type="entry name" value="BCTRLSENSOR"/>
</dbReference>
<dbReference type="SUPFAM" id="SSF158472">
    <property type="entry name" value="HAMP domain-like"/>
    <property type="match status" value="1"/>
</dbReference>
<feature type="transmembrane region" description="Helical" evidence="14">
    <location>
        <begin position="12"/>
        <end position="34"/>
    </location>
</feature>
<dbReference type="InterPro" id="IPR036890">
    <property type="entry name" value="HATPase_C_sf"/>
</dbReference>
<keyword evidence="4" id="KW-1003">Cell membrane</keyword>
<dbReference type="PROSITE" id="PS50109">
    <property type="entry name" value="HIS_KIN"/>
    <property type="match status" value="1"/>
</dbReference>
<dbReference type="CDD" id="cd12913">
    <property type="entry name" value="PDC1_MCP_like"/>
    <property type="match status" value="1"/>
</dbReference>
<feature type="domain" description="Histidine kinase" evidence="15">
    <location>
        <begin position="447"/>
        <end position="670"/>
    </location>
</feature>
<evidence type="ECO:0000256" key="4">
    <source>
        <dbReference type="ARBA" id="ARBA00022475"/>
    </source>
</evidence>
<organism evidence="18 19">
    <name type="scientific">Roseofilum capinflatum BLCC-M114</name>
    <dbReference type="NCBI Taxonomy" id="3022440"/>
    <lineage>
        <taxon>Bacteria</taxon>
        <taxon>Bacillati</taxon>
        <taxon>Cyanobacteriota</taxon>
        <taxon>Cyanophyceae</taxon>
        <taxon>Desertifilales</taxon>
        <taxon>Desertifilaceae</taxon>
        <taxon>Roseofilum</taxon>
        <taxon>Roseofilum capinflatum</taxon>
    </lineage>
</organism>
<dbReference type="Gene3D" id="3.30.565.10">
    <property type="entry name" value="Histidine kinase-like ATPase, C-terminal domain"/>
    <property type="match status" value="1"/>
</dbReference>
<comment type="subcellular location">
    <subcellularLocation>
        <location evidence="2">Cell membrane</location>
        <topology evidence="2">Multi-pass membrane protein</topology>
    </subcellularLocation>
</comment>
<dbReference type="PANTHER" id="PTHR43047:SF72">
    <property type="entry name" value="OSMOSENSING HISTIDINE PROTEIN KINASE SLN1"/>
    <property type="match status" value="1"/>
</dbReference>
<dbReference type="SUPFAM" id="SSF55874">
    <property type="entry name" value="ATPase domain of HSP90 chaperone/DNA topoisomerase II/histidine kinase"/>
    <property type="match status" value="1"/>
</dbReference>
<evidence type="ECO:0000259" key="16">
    <source>
        <dbReference type="PROSITE" id="PS50110"/>
    </source>
</evidence>
<dbReference type="InterPro" id="IPR033479">
    <property type="entry name" value="dCache_1"/>
</dbReference>
<dbReference type="Pfam" id="PF00512">
    <property type="entry name" value="HisKA"/>
    <property type="match status" value="1"/>
</dbReference>
<evidence type="ECO:0000256" key="5">
    <source>
        <dbReference type="ARBA" id="ARBA00022553"/>
    </source>
</evidence>
<dbReference type="EC" id="2.7.13.3" evidence="3"/>
<dbReference type="Pfam" id="PF02743">
    <property type="entry name" value="dCache_1"/>
    <property type="match status" value="1"/>
</dbReference>
<gene>
    <name evidence="18" type="ORF">PMG25_08615</name>
</gene>
<evidence type="ECO:0000256" key="13">
    <source>
        <dbReference type="SAM" id="Coils"/>
    </source>
</evidence>
<dbReference type="Gene3D" id="1.10.287.130">
    <property type="match status" value="1"/>
</dbReference>
<evidence type="ECO:0000256" key="12">
    <source>
        <dbReference type="PROSITE-ProRule" id="PRU00169"/>
    </source>
</evidence>
<reference evidence="18 19" key="1">
    <citation type="submission" date="2023-01" db="EMBL/GenBank/DDBJ databases">
        <title>Novel diversity within Roseofilum (Cyanobacteria; Desertifilaceae) from marine benthic mats with descriptions of four novel species.</title>
        <authorList>
            <person name="Wang Y."/>
            <person name="Berthold D.E."/>
            <person name="Hu J."/>
            <person name="Lefler F.W."/>
            <person name="Laughinghouse H.D. IV."/>
        </authorList>
    </citation>
    <scope>NUCLEOTIDE SEQUENCE [LARGE SCALE GENOMIC DNA]</scope>
    <source>
        <strain evidence="18 19">BLCC-M114</strain>
    </source>
</reference>
<evidence type="ECO:0000256" key="7">
    <source>
        <dbReference type="ARBA" id="ARBA00022692"/>
    </source>
</evidence>
<dbReference type="SMART" id="SM00388">
    <property type="entry name" value="HisKA"/>
    <property type="match status" value="1"/>
</dbReference>
<dbReference type="InterPro" id="IPR005467">
    <property type="entry name" value="His_kinase_dom"/>
</dbReference>
<dbReference type="InterPro" id="IPR001932">
    <property type="entry name" value="PPM-type_phosphatase-like_dom"/>
</dbReference>
<evidence type="ECO:0000313" key="18">
    <source>
        <dbReference type="EMBL" id="MDJ1174154.1"/>
    </source>
</evidence>
<dbReference type="InterPro" id="IPR003661">
    <property type="entry name" value="HisK_dim/P_dom"/>
</dbReference>
<keyword evidence="6" id="KW-0808">Transferase</keyword>
<name>A0ABT7B6B4_9CYAN</name>
<dbReference type="InterPro" id="IPR001789">
    <property type="entry name" value="Sig_transdc_resp-reg_receiver"/>
</dbReference>
<feature type="domain" description="HAMP" evidence="17">
    <location>
        <begin position="366"/>
        <end position="418"/>
    </location>
</feature>
<dbReference type="Pfam" id="PF02518">
    <property type="entry name" value="HATPase_c"/>
    <property type="match status" value="1"/>
</dbReference>
<evidence type="ECO:0000259" key="15">
    <source>
        <dbReference type="PROSITE" id="PS50109"/>
    </source>
</evidence>
<keyword evidence="11 14" id="KW-0472">Membrane</keyword>
<keyword evidence="7 14" id="KW-0812">Transmembrane</keyword>
<evidence type="ECO:0000256" key="2">
    <source>
        <dbReference type="ARBA" id="ARBA00004651"/>
    </source>
</evidence>
<dbReference type="Pfam" id="PF00672">
    <property type="entry name" value="HAMP"/>
    <property type="match status" value="1"/>
</dbReference>
<evidence type="ECO:0000256" key="1">
    <source>
        <dbReference type="ARBA" id="ARBA00000085"/>
    </source>
</evidence>
<dbReference type="CDD" id="cd00082">
    <property type="entry name" value="HisKA"/>
    <property type="match status" value="1"/>
</dbReference>
<proteinExistence type="predicted"/>
<keyword evidence="19" id="KW-1185">Reference proteome</keyword>
<keyword evidence="5 12" id="KW-0597">Phosphoprotein</keyword>
<dbReference type="Gene3D" id="3.60.40.10">
    <property type="entry name" value="PPM-type phosphatase domain"/>
    <property type="match status" value="1"/>
</dbReference>
<dbReference type="InterPro" id="IPR011006">
    <property type="entry name" value="CheY-like_superfamily"/>
</dbReference>
<dbReference type="CDD" id="cd16922">
    <property type="entry name" value="HATPase_EvgS-ArcB-TorS-like"/>
    <property type="match status" value="1"/>
</dbReference>
<dbReference type="SMART" id="SM00331">
    <property type="entry name" value="PP2C_SIG"/>
    <property type="match status" value="1"/>
</dbReference>
<sequence>MNKASGKLPLRMVLIVPFLVQIFAVVGLTGYWSYRNGQEAVEELATQLREEITNRIEEHLNTYLDTPHLINEINAHDLELEKLDLQDITGLERHFWQQIQLFPEASYIYLGTPSELFSGAEQVVDGIPNVAYSRTDSPDQSFETYATNKRGDRTELLSEVPGYDVLTRPWYLAAKKAGKPVWGDIYVWVAPYPNVALPAVRPYYNQDGDLEAVFAVDLSLLAIADFLEKLEVGKTGETFIIERNGLLVASSTGDLPFIEENQEQKRIQADQIADPLIQNTAQFLHANFENLKDISNSQQLRFEQEGQWQLVQVTPYTDDYGLDWLIVVIVPESDFMAKIHENNRTTIFLCLAALGVATVVGIITSRWIVQAIFNLNEAAKKISSGEWQNSVDINRTDELGELARSFNSMANQLKSSFETLESQKEDLARKNEDLKQLDEIKNTFLANTSHELRTPLNGIIGIAESLIDGVTGELKPATRSNLFTIIASARRLSNLVNDILDFSKLQHQTISLQLKAVDLHSIVEIVLTLSKPLVGKKDLELINSIPVEFPPAEADENRLQQILYNLVGNAIKFTPSGTVEVSAELIYSGDHHSHLSISVSDTGIGISEDKFDQIFASFEQADGSTEREYGGTGLGLAITKQLIELHQGTITVTSQINQGSRFTFTLPIASGEVERSALSVPLQNFDAMSAMSEEEGLTGSESMEPVEIDDQLKILIVDDEPVNRQVLVNHLSLKNYGIWQASTGQEALDLIRDGLKPDLILLDVMMPKMTGYEVTKRLRKTFNATELPILLLTAKTQIQDIVTGLNVGANDYLSKPIAKDELLARLRTQLNLKRLKAENLYLSAELDIIRRMQEMVLPSADELKAIAALDIAGYMQPAEEVGGDYYDVLVEGDRLKIGIGDVTGHGLESSIIMIMAQTAVRTLQESQQTDPVEFLSILNRTLYGNIERINSDKSMTLALLDYSNGVIQLSGQHEEAIVVRRDGSIERIDTIDLGLPLGLEANINEFIAQCQIPLHSGDVVVLYSDGIPEAPSADKGRYGIERLCEVVQANHQRSAEDIRQAIIADVQDHIGEHKVFDDMALVILKQK</sequence>
<dbReference type="InterPro" id="IPR003660">
    <property type="entry name" value="HAMP_dom"/>
</dbReference>
<evidence type="ECO:0000256" key="9">
    <source>
        <dbReference type="ARBA" id="ARBA00022989"/>
    </source>
</evidence>
<dbReference type="Gene3D" id="3.30.450.20">
    <property type="entry name" value="PAS domain"/>
    <property type="match status" value="1"/>
</dbReference>
<evidence type="ECO:0000256" key="14">
    <source>
        <dbReference type="SAM" id="Phobius"/>
    </source>
</evidence>
<keyword evidence="9 14" id="KW-1133">Transmembrane helix</keyword>
<dbReference type="PROSITE" id="PS50885">
    <property type="entry name" value="HAMP"/>
    <property type="match status" value="1"/>
</dbReference>
<comment type="caution">
    <text evidence="18">The sequence shown here is derived from an EMBL/GenBank/DDBJ whole genome shotgun (WGS) entry which is preliminary data.</text>
</comment>
<dbReference type="PANTHER" id="PTHR43047">
    <property type="entry name" value="TWO-COMPONENT HISTIDINE PROTEIN KINASE"/>
    <property type="match status" value="1"/>
</dbReference>
<dbReference type="Gene3D" id="6.10.340.10">
    <property type="match status" value="1"/>
</dbReference>
<feature type="domain" description="Response regulatory" evidence="16">
    <location>
        <begin position="713"/>
        <end position="830"/>
    </location>
</feature>
<dbReference type="EMBL" id="JAQOSO010000043">
    <property type="protein sequence ID" value="MDJ1174154.1"/>
    <property type="molecule type" value="Genomic_DNA"/>
</dbReference>
<dbReference type="SMART" id="SM00387">
    <property type="entry name" value="HATPase_c"/>
    <property type="match status" value="1"/>
</dbReference>
<dbReference type="Proteomes" id="UP001235849">
    <property type="component" value="Unassembled WGS sequence"/>
</dbReference>
<dbReference type="SMART" id="SM00304">
    <property type="entry name" value="HAMP"/>
    <property type="match status" value="1"/>
</dbReference>
<keyword evidence="8" id="KW-0418">Kinase</keyword>
<keyword evidence="10" id="KW-0902">Two-component regulatory system</keyword>
<evidence type="ECO:0000256" key="11">
    <source>
        <dbReference type="ARBA" id="ARBA00023136"/>
    </source>
</evidence>
<protein>
    <recommendedName>
        <fullName evidence="3">histidine kinase</fullName>
        <ecNumber evidence="3">2.7.13.3</ecNumber>
    </recommendedName>
</protein>
<accession>A0ABT7B6B4</accession>
<dbReference type="InterPro" id="IPR003594">
    <property type="entry name" value="HATPase_dom"/>
</dbReference>
<evidence type="ECO:0000256" key="8">
    <source>
        <dbReference type="ARBA" id="ARBA00022777"/>
    </source>
</evidence>
<dbReference type="SMART" id="SM00448">
    <property type="entry name" value="REC"/>
    <property type="match status" value="1"/>
</dbReference>
<dbReference type="Pfam" id="PF07228">
    <property type="entry name" value="SpoIIE"/>
    <property type="match status" value="1"/>
</dbReference>
<dbReference type="SUPFAM" id="SSF52172">
    <property type="entry name" value="CheY-like"/>
    <property type="match status" value="1"/>
</dbReference>